<dbReference type="Proteomes" id="UP000664628">
    <property type="component" value="Unassembled WGS sequence"/>
</dbReference>
<evidence type="ECO:0000313" key="2">
    <source>
        <dbReference type="EMBL" id="MBO0949384.1"/>
    </source>
</evidence>
<reference evidence="2 3" key="1">
    <citation type="submission" date="2021-03" db="EMBL/GenBank/DDBJ databases">
        <title>Fibrella sp. HMF5405 genome sequencing and assembly.</title>
        <authorList>
            <person name="Kang H."/>
            <person name="Kim H."/>
            <person name="Bae S."/>
            <person name="Joh K."/>
        </authorList>
    </citation>
    <scope>NUCLEOTIDE SEQUENCE [LARGE SCALE GENOMIC DNA]</scope>
    <source>
        <strain evidence="2 3">HMF5405</strain>
    </source>
</reference>
<dbReference type="EMBL" id="JAFMYW010000003">
    <property type="protein sequence ID" value="MBO0949384.1"/>
    <property type="molecule type" value="Genomic_DNA"/>
</dbReference>
<feature type="transmembrane region" description="Helical" evidence="1">
    <location>
        <begin position="5"/>
        <end position="22"/>
    </location>
</feature>
<organism evidence="2 3">
    <name type="scientific">Fibrella forsythiae</name>
    <dbReference type="NCBI Taxonomy" id="2817061"/>
    <lineage>
        <taxon>Bacteria</taxon>
        <taxon>Pseudomonadati</taxon>
        <taxon>Bacteroidota</taxon>
        <taxon>Cytophagia</taxon>
        <taxon>Cytophagales</taxon>
        <taxon>Spirosomataceae</taxon>
        <taxon>Fibrella</taxon>
    </lineage>
</organism>
<protein>
    <recommendedName>
        <fullName evidence="4">C4-dicarboxylate ABC transporter</fullName>
    </recommendedName>
</protein>
<feature type="transmembrane region" description="Helical" evidence="1">
    <location>
        <begin position="28"/>
        <end position="48"/>
    </location>
</feature>
<comment type="caution">
    <text evidence="2">The sequence shown here is derived from an EMBL/GenBank/DDBJ whole genome shotgun (WGS) entry which is preliminary data.</text>
</comment>
<proteinExistence type="predicted"/>
<keyword evidence="1" id="KW-0812">Transmembrane</keyword>
<keyword evidence="1" id="KW-0472">Membrane</keyword>
<dbReference type="RefSeq" id="WP_207329349.1">
    <property type="nucleotide sequence ID" value="NZ_JAFMYW010000003.1"/>
</dbReference>
<gene>
    <name evidence="2" type="ORF">J2I46_12375</name>
</gene>
<keyword evidence="3" id="KW-1185">Reference proteome</keyword>
<evidence type="ECO:0000256" key="1">
    <source>
        <dbReference type="SAM" id="Phobius"/>
    </source>
</evidence>
<sequence length="75" mass="8675">MKLPVYTTLVYTIVMFLIYRFITDQELALLLVMSKAVFMGLGIYFFVLRRMRMPAKVKDNPRFSGPDAPASRPAR</sequence>
<keyword evidence="1" id="KW-1133">Transmembrane helix</keyword>
<evidence type="ECO:0000313" key="3">
    <source>
        <dbReference type="Proteomes" id="UP000664628"/>
    </source>
</evidence>
<accession>A0ABS3JHA1</accession>
<evidence type="ECO:0008006" key="4">
    <source>
        <dbReference type="Google" id="ProtNLM"/>
    </source>
</evidence>
<name>A0ABS3JHA1_9BACT</name>